<proteinExistence type="predicted"/>
<evidence type="ECO:0008006" key="3">
    <source>
        <dbReference type="Google" id="ProtNLM"/>
    </source>
</evidence>
<evidence type="ECO:0000313" key="1">
    <source>
        <dbReference type="EMBL" id="PKZ14989.1"/>
    </source>
</evidence>
<gene>
    <name evidence="1" type="ORF">CYJ32_05685</name>
</gene>
<dbReference type="RefSeq" id="WP_101541444.1">
    <property type="nucleotide sequence ID" value="NZ_JASODL010000003.1"/>
</dbReference>
<protein>
    <recommendedName>
        <fullName evidence="3">EcsC family protein</fullName>
    </recommendedName>
</protein>
<organism evidence="1 2">
    <name type="scientific">Alloscardovia omnicolens</name>
    <dbReference type="NCBI Taxonomy" id="419015"/>
    <lineage>
        <taxon>Bacteria</taxon>
        <taxon>Bacillati</taxon>
        <taxon>Actinomycetota</taxon>
        <taxon>Actinomycetes</taxon>
        <taxon>Bifidobacteriales</taxon>
        <taxon>Bifidobacteriaceae</taxon>
        <taxon>Alloscardovia</taxon>
    </lineage>
</organism>
<sequence>MANHDWGKQLDKVAKSLPKIVEDVFNNALLSQQPVAIETVARLRRLNPEYTPEQLIKEINKIYISSATASGAAAGIVAVVPNGVVQVPAALADLAVFLESSVLYVLTLAEIYNVDAEDFERRKFLVMTALLGDAGTKQVVNALGKKTIPYWAKTIINKIPMHAIQAANKVLGPRFITKYGTKQGVLVLGKQIPFGLGAAVGAGSNAFFGYAVMKTTKKILSTPPADWEKNEHEKE</sequence>
<comment type="caution">
    <text evidence="1">The sequence shown here is derived from an EMBL/GenBank/DDBJ whole genome shotgun (WGS) entry which is preliminary data.</text>
</comment>
<dbReference type="AlphaFoldDB" id="A0A2I1M4F7"/>
<dbReference type="Proteomes" id="UP000242263">
    <property type="component" value="Unassembled WGS sequence"/>
</dbReference>
<name>A0A2I1M4F7_9BIFI</name>
<reference evidence="1 2" key="1">
    <citation type="submission" date="2017-12" db="EMBL/GenBank/DDBJ databases">
        <title>Phylogenetic diversity of female urinary microbiome.</title>
        <authorList>
            <person name="Thomas-White K."/>
            <person name="Wolfe A.J."/>
        </authorList>
    </citation>
    <scope>NUCLEOTIDE SEQUENCE [LARGE SCALE GENOMIC DNA]</scope>
    <source>
        <strain evidence="1 2">UMB0064</strain>
    </source>
</reference>
<evidence type="ECO:0000313" key="2">
    <source>
        <dbReference type="Proteomes" id="UP000242263"/>
    </source>
</evidence>
<dbReference type="EMBL" id="PKGU01000003">
    <property type="protein sequence ID" value="PKZ14989.1"/>
    <property type="molecule type" value="Genomic_DNA"/>
</dbReference>
<accession>A0A2I1M4F7</accession>